<dbReference type="RefSeq" id="WP_070179555.1">
    <property type="nucleotide sequence ID" value="NZ_JARPOZ010000001.1"/>
</dbReference>
<dbReference type="AlphaFoldDB" id="A0A9X8J1E9"/>
<dbReference type="InterPro" id="IPR051159">
    <property type="entry name" value="Hexapeptide_acetyltransf"/>
</dbReference>
<dbReference type="EMBL" id="QNGD03000004">
    <property type="protein sequence ID" value="RWQ75263.1"/>
    <property type="molecule type" value="Genomic_DNA"/>
</dbReference>
<dbReference type="GO" id="GO:0016746">
    <property type="term" value="F:acyltransferase activity"/>
    <property type="evidence" value="ECO:0007669"/>
    <property type="project" value="UniProtKB-KW"/>
</dbReference>
<evidence type="ECO:0000313" key="1">
    <source>
        <dbReference type="EMBL" id="RWQ75263.1"/>
    </source>
</evidence>
<dbReference type="InterPro" id="IPR001451">
    <property type="entry name" value="Hexapep"/>
</dbReference>
<dbReference type="InterPro" id="IPR011004">
    <property type="entry name" value="Trimer_LpxA-like_sf"/>
</dbReference>
<gene>
    <name evidence="1" type="ORF">DR116_0009630</name>
</gene>
<dbReference type="SUPFAM" id="SSF51161">
    <property type="entry name" value="Trimeric LpxA-like enzymes"/>
    <property type="match status" value="1"/>
</dbReference>
<dbReference type="Pfam" id="PF00132">
    <property type="entry name" value="Hexapep"/>
    <property type="match status" value="1"/>
</dbReference>
<organism evidence="1 2">
    <name type="scientific">Bacillus cereus</name>
    <dbReference type="NCBI Taxonomy" id="1396"/>
    <lineage>
        <taxon>Bacteria</taxon>
        <taxon>Bacillati</taxon>
        <taxon>Bacillota</taxon>
        <taxon>Bacilli</taxon>
        <taxon>Bacillales</taxon>
        <taxon>Bacillaceae</taxon>
        <taxon>Bacillus</taxon>
        <taxon>Bacillus cereus group</taxon>
    </lineage>
</organism>
<name>A0A9X8J1E9_BACCE</name>
<comment type="caution">
    <text evidence="1">The sequence shown here is derived from an EMBL/GenBank/DDBJ whole genome shotgun (WGS) entry which is preliminary data.</text>
</comment>
<dbReference type="CDD" id="cd04647">
    <property type="entry name" value="LbH_MAT_like"/>
    <property type="match status" value="1"/>
</dbReference>
<protein>
    <submittedName>
        <fullName evidence="1">Acyltransferase</fullName>
    </submittedName>
</protein>
<reference evidence="1 2" key="1">
    <citation type="submission" date="2019-01" db="EMBL/GenBank/DDBJ databases">
        <title>Draft genome sequence of heavy metal resistant Bacillus cereus NWUAB01.</title>
        <authorList>
            <person name="Babalola O."/>
            <person name="Aremu B.R."/>
            <person name="Ayangbenro A.S."/>
        </authorList>
    </citation>
    <scope>NUCLEOTIDE SEQUENCE [LARGE SCALE GENOMIC DNA]</scope>
    <source>
        <strain evidence="1 2">NWUAB01</strain>
    </source>
</reference>
<accession>A0A9X8J1E9</accession>
<dbReference type="Gene3D" id="2.160.10.10">
    <property type="entry name" value="Hexapeptide repeat proteins"/>
    <property type="match status" value="1"/>
</dbReference>
<keyword evidence="1" id="KW-0808">Transferase</keyword>
<dbReference type="Proteomes" id="UP000253597">
    <property type="component" value="Unassembled WGS sequence"/>
</dbReference>
<dbReference type="PANTHER" id="PTHR23416">
    <property type="entry name" value="SIALIC ACID SYNTHASE-RELATED"/>
    <property type="match status" value="1"/>
</dbReference>
<keyword evidence="1" id="KW-0012">Acyltransferase</keyword>
<proteinExistence type="predicted"/>
<sequence>MRNRDKVKKYKKVIDILIKLFLLLPKPIVKSILTYNRRNSSKVAMLLNYLCVKRLAKSCGENVAIYSNVYLLNIEDLEIGNNVSIHPMCYIDAIGGIQIKDDVSIAHATTILSSEHIHDDLLVNIKDQGLKFKKTVIENNVWIGAGVRILSGTQIKSGSIVAAGAVVKKEVQENLIVGGVPAKLLKIRRESK</sequence>
<evidence type="ECO:0000313" key="2">
    <source>
        <dbReference type="Proteomes" id="UP000253597"/>
    </source>
</evidence>